<sequence length="30" mass="3720">MPYPCHIQKWFRNYQYSSSYSSQQTMPTEM</sequence>
<name>A0A0A9B3B3_ARUDO</name>
<protein>
    <submittedName>
        <fullName evidence="1">Uncharacterized protein</fullName>
    </submittedName>
</protein>
<dbReference type="AlphaFoldDB" id="A0A0A9B3B3"/>
<evidence type="ECO:0000313" key="1">
    <source>
        <dbReference type="EMBL" id="JAD57876.1"/>
    </source>
</evidence>
<reference evidence="1" key="1">
    <citation type="submission" date="2014-09" db="EMBL/GenBank/DDBJ databases">
        <authorList>
            <person name="Magalhaes I.L.F."/>
            <person name="Oliveira U."/>
            <person name="Santos F.R."/>
            <person name="Vidigal T.H.D.A."/>
            <person name="Brescovit A.D."/>
            <person name="Santos A.J."/>
        </authorList>
    </citation>
    <scope>NUCLEOTIDE SEQUENCE</scope>
    <source>
        <tissue evidence="1">Shoot tissue taken approximately 20 cm above the soil surface</tissue>
    </source>
</reference>
<dbReference type="EMBL" id="GBRH01240019">
    <property type="protein sequence ID" value="JAD57876.1"/>
    <property type="molecule type" value="Transcribed_RNA"/>
</dbReference>
<reference evidence="1" key="2">
    <citation type="journal article" date="2015" name="Data Brief">
        <title>Shoot transcriptome of the giant reed, Arundo donax.</title>
        <authorList>
            <person name="Barrero R.A."/>
            <person name="Guerrero F.D."/>
            <person name="Moolhuijzen P."/>
            <person name="Goolsby J.A."/>
            <person name="Tidwell J."/>
            <person name="Bellgard S.E."/>
            <person name="Bellgard M.I."/>
        </authorList>
    </citation>
    <scope>NUCLEOTIDE SEQUENCE</scope>
    <source>
        <tissue evidence="1">Shoot tissue taken approximately 20 cm above the soil surface</tissue>
    </source>
</reference>
<organism evidence="1">
    <name type="scientific">Arundo donax</name>
    <name type="common">Giant reed</name>
    <name type="synonym">Donax arundinaceus</name>
    <dbReference type="NCBI Taxonomy" id="35708"/>
    <lineage>
        <taxon>Eukaryota</taxon>
        <taxon>Viridiplantae</taxon>
        <taxon>Streptophyta</taxon>
        <taxon>Embryophyta</taxon>
        <taxon>Tracheophyta</taxon>
        <taxon>Spermatophyta</taxon>
        <taxon>Magnoliopsida</taxon>
        <taxon>Liliopsida</taxon>
        <taxon>Poales</taxon>
        <taxon>Poaceae</taxon>
        <taxon>PACMAD clade</taxon>
        <taxon>Arundinoideae</taxon>
        <taxon>Arundineae</taxon>
        <taxon>Arundo</taxon>
    </lineage>
</organism>
<proteinExistence type="predicted"/>
<accession>A0A0A9B3B3</accession>